<dbReference type="EMBL" id="CP000478">
    <property type="protein sequence ID" value="ABK18910.1"/>
    <property type="molecule type" value="Genomic_DNA"/>
</dbReference>
<evidence type="ECO:0000256" key="2">
    <source>
        <dbReference type="ARBA" id="ARBA00022741"/>
    </source>
</evidence>
<dbReference type="AlphaFoldDB" id="A0LNA8"/>
<reference evidence="6 7" key="1">
    <citation type="submission" date="2006-10" db="EMBL/GenBank/DDBJ databases">
        <title>Complete sequence of Syntrophobacter fumaroxidans MPOB.</title>
        <authorList>
            <consortium name="US DOE Joint Genome Institute"/>
            <person name="Copeland A."/>
            <person name="Lucas S."/>
            <person name="Lapidus A."/>
            <person name="Barry K."/>
            <person name="Detter J.C."/>
            <person name="Glavina del Rio T."/>
            <person name="Hammon N."/>
            <person name="Israni S."/>
            <person name="Pitluck S."/>
            <person name="Goltsman E.G."/>
            <person name="Martinez M."/>
            <person name="Schmutz J."/>
            <person name="Larimer F."/>
            <person name="Land M."/>
            <person name="Hauser L."/>
            <person name="Kyrpides N."/>
            <person name="Kim E."/>
            <person name="Boone D.R."/>
            <person name="Brockman F."/>
            <person name="Culley D."/>
            <person name="Ferry J."/>
            <person name="Gunsalus R."/>
            <person name="McInerney M.J."/>
            <person name="Morrison M."/>
            <person name="Plugge C."/>
            <person name="Rohlin L."/>
            <person name="Scholten J."/>
            <person name="Sieber J."/>
            <person name="Stams A.J.M."/>
            <person name="Worm P."/>
            <person name="Henstra A.M."/>
            <person name="Richardson P."/>
        </authorList>
    </citation>
    <scope>NUCLEOTIDE SEQUENCE [LARGE SCALE GENOMIC DNA]</scope>
    <source>
        <strain evidence="7">DSM 10017 / MPOB</strain>
    </source>
</reference>
<sequence length="1243" mass="141191">MCSRLPRSPRTALWRGDLRAIDDQGSALVARLILPLSGSLPRSESLKKVIRFLVENLPPVPAPKSLEGLGLHGPEYVVLPVLAIPDEHARQVCEIDIVLIAPHAVFVLDIKDWGPQIQGDDEFWCVDGTRERRNPFRSLHFKIESLRTLVGRADTGLYRRTSFRELVVLARDSVQLNVNGASRWPVLPMDDRLLNRLTDPGAGPSANLLESDSLSDQKQLAEILHRWGAYMKPPSVVHGHRLCETLSIEPGLTEYLARSLEPQQEGQLRRIRVITLPFLNDRARQHERAERIGEDRKAFEKIGPHPNIVGCAEYYDETNDQVVQVLDRAEENTLRSRMLKGTLGPDATLRIVEGVARGLDACHRNGVVHGELCPGDILLTASGPRIMNFRRGLLAPRDLLPDWPIRPGRENHPYIAPERALFPDDHPVSPSADLYSLGAVFYQMLCGEPPFPHPDAFYDSGGKLPDEWLPSRRNGSIPSWIDGVIGGLCTGSRERYRSAGELLADLEAGMRLPTDSAQAKPDSTPPFPWHRSEGAPLAIRNGDLGHINLLRIADLFQNTDLDDRLDETRSIHKKDLINDINFINFQDQSILVNFRHKKYESLVSLRAKPLPCLGETLDCRLTDPLTLHDHGSYDFLNLILTDGLKIVLVKPDLKGIEAGVLRFELPETSHELRFRKSKRYPCRDVEVEFIQAGAVLSGSLIEFSAVSFRIEVTIVPPQSFLWINPKATATIIFRKEGRVVFSGECRITRESHGQKTRTFVLRTLSDNIRRFKPKAFRSTRLRLSPTPNLIFRHPLTGRMVNLEIEDISGGGVSVEENCEDSVLLTGMIVPEIEIEFANGFKITCTGQVVYRNAVRNGNRDNHVRCGMAFLDMNVGDQVRLSSVLHRAADQRSYVCGRVDLDALWKFFFETGFFYPRKYALIHANKEKLKDTYEKLYLHSPEIVKHFTYQEKGAIHGHISMVRFYDNTWLFHHHAATGSWLRKAGIVVLEQIGRYVNDFACLYSTHMNFIISYYRPENRFPNRVFGGFTKSLNDPRGASLNRFAYLHLHGEPASLTEPAPLLEDHELHPTQPEDLLELGSFYEHTSGGLLLYALDLHPDMIRCCDLNKEYRRLGFKRERHLFSLKKGRELKAVIMITRSDIGLNLSNLTNCMHVIVLDQDNLPGTAFLSALGTLMRRLRIEDPQDFPILLYPVSYAESRRIPFEKQYDLWVFNSQYSDQYFSYMENLLSRSRRKQEQGSGITVI</sequence>
<dbReference type="InParanoid" id="A0LNA8"/>
<proteinExistence type="predicted"/>
<dbReference type="InterPro" id="IPR000719">
    <property type="entry name" value="Prot_kinase_dom"/>
</dbReference>
<dbReference type="InterPro" id="IPR011009">
    <property type="entry name" value="Kinase-like_dom_sf"/>
</dbReference>
<dbReference type="Proteomes" id="UP000001784">
    <property type="component" value="Chromosome"/>
</dbReference>
<feature type="domain" description="Protein kinase" evidence="5">
    <location>
        <begin position="194"/>
        <end position="510"/>
    </location>
</feature>
<dbReference type="Pfam" id="PF08378">
    <property type="entry name" value="NERD"/>
    <property type="match status" value="1"/>
</dbReference>
<dbReference type="STRING" id="335543.Sfum_3237"/>
<evidence type="ECO:0000256" key="4">
    <source>
        <dbReference type="ARBA" id="ARBA00022840"/>
    </source>
</evidence>
<keyword evidence="1" id="KW-0808">Transferase</keyword>
<organism evidence="6 7">
    <name type="scientific">Syntrophobacter fumaroxidans (strain DSM 10017 / MPOB)</name>
    <dbReference type="NCBI Taxonomy" id="335543"/>
    <lineage>
        <taxon>Bacteria</taxon>
        <taxon>Pseudomonadati</taxon>
        <taxon>Thermodesulfobacteriota</taxon>
        <taxon>Syntrophobacteria</taxon>
        <taxon>Syntrophobacterales</taxon>
        <taxon>Syntrophobacteraceae</taxon>
        <taxon>Syntrophobacter</taxon>
    </lineage>
</organism>
<keyword evidence="4" id="KW-0067">ATP-binding</keyword>
<keyword evidence="2" id="KW-0547">Nucleotide-binding</keyword>
<dbReference type="GO" id="GO:0004674">
    <property type="term" value="F:protein serine/threonine kinase activity"/>
    <property type="evidence" value="ECO:0007669"/>
    <property type="project" value="UniProtKB-KW"/>
</dbReference>
<dbReference type="SMART" id="SM00220">
    <property type="entry name" value="S_TKc"/>
    <property type="match status" value="1"/>
</dbReference>
<accession>A0LNA8</accession>
<evidence type="ECO:0000313" key="7">
    <source>
        <dbReference type="Proteomes" id="UP000001784"/>
    </source>
</evidence>
<keyword evidence="7" id="KW-1185">Reference proteome</keyword>
<dbReference type="PROSITE" id="PS50011">
    <property type="entry name" value="PROTEIN_KINASE_DOM"/>
    <property type="match status" value="1"/>
</dbReference>
<dbReference type="Gene3D" id="2.40.10.220">
    <property type="entry name" value="predicted glycosyltransferase like domains"/>
    <property type="match status" value="1"/>
</dbReference>
<dbReference type="InterPro" id="IPR050205">
    <property type="entry name" value="CDPK_Ser/Thr_kinases"/>
</dbReference>
<dbReference type="InterPro" id="IPR011528">
    <property type="entry name" value="NERD"/>
</dbReference>
<dbReference type="PANTHER" id="PTHR24349">
    <property type="entry name" value="SERINE/THREONINE-PROTEIN KINASE"/>
    <property type="match status" value="1"/>
</dbReference>
<dbReference type="GO" id="GO:0005524">
    <property type="term" value="F:ATP binding"/>
    <property type="evidence" value="ECO:0007669"/>
    <property type="project" value="UniProtKB-KW"/>
</dbReference>
<dbReference type="Gene3D" id="3.30.200.20">
    <property type="entry name" value="Phosphorylase Kinase, domain 1"/>
    <property type="match status" value="1"/>
</dbReference>
<dbReference type="HOGENOM" id="CLU_266462_0_0_7"/>
<evidence type="ECO:0000256" key="1">
    <source>
        <dbReference type="ARBA" id="ARBA00022679"/>
    </source>
</evidence>
<name>A0LNA8_SYNFM</name>
<evidence type="ECO:0000259" key="5">
    <source>
        <dbReference type="PROSITE" id="PS50011"/>
    </source>
</evidence>
<dbReference type="eggNOG" id="COG0515">
    <property type="taxonomic scope" value="Bacteria"/>
</dbReference>
<evidence type="ECO:0000256" key="3">
    <source>
        <dbReference type="ARBA" id="ARBA00022777"/>
    </source>
</evidence>
<keyword evidence="3 6" id="KW-0418">Kinase</keyword>
<dbReference type="Pfam" id="PF00069">
    <property type="entry name" value="Pkinase"/>
    <property type="match status" value="1"/>
</dbReference>
<dbReference type="Gene3D" id="1.10.510.10">
    <property type="entry name" value="Transferase(Phosphotransferase) domain 1"/>
    <property type="match status" value="1"/>
</dbReference>
<dbReference type="SUPFAM" id="SSF56112">
    <property type="entry name" value="Protein kinase-like (PK-like)"/>
    <property type="match status" value="1"/>
</dbReference>
<protein>
    <submittedName>
        <fullName evidence="6">Serine/threonine protein kinase</fullName>
    </submittedName>
</protein>
<keyword evidence="6" id="KW-0723">Serine/threonine-protein kinase</keyword>
<evidence type="ECO:0000313" key="6">
    <source>
        <dbReference type="EMBL" id="ABK18910.1"/>
    </source>
</evidence>
<gene>
    <name evidence="6" type="ordered locus">Sfum_3237</name>
</gene>
<dbReference type="KEGG" id="sfu:Sfum_3237"/>